<evidence type="ECO:0000313" key="2">
    <source>
        <dbReference type="Proteomes" id="UP000238164"/>
    </source>
</evidence>
<protein>
    <submittedName>
        <fullName evidence="1">Uncharacterized protein</fullName>
    </submittedName>
</protein>
<name>A0A2N9JEE3_9ACTN</name>
<evidence type="ECO:0000313" key="1">
    <source>
        <dbReference type="EMBL" id="SPD85835.1"/>
    </source>
</evidence>
<dbReference type="KEGG" id="mgg:MPLG2_0799"/>
<keyword evidence="2" id="KW-1185">Reference proteome</keyword>
<gene>
    <name evidence="1" type="ORF">MPLG2_0799</name>
</gene>
<dbReference type="OrthoDB" id="5144898at2"/>
<dbReference type="AlphaFoldDB" id="A0A2N9JEE3"/>
<sequence length="168" mass="18632">MGLFDRAGLPSEDFRSLGEAIGGRVRVLAWARGADGVVVGLPDRLAIQTRDGWRFVGWHDIDKGGWDAKDSRLRWALVGGGDDEVVLTEPGSLPDLFRERVGASIVVQQRFELSRGRAAMIVARRRLDDDRHPLIWSLSRQGGPFDVAQADQAEAELARLRREYDIAG</sequence>
<accession>A0A2N9JEE3</accession>
<proteinExistence type="predicted"/>
<dbReference type="Proteomes" id="UP000238164">
    <property type="component" value="Chromosome 1"/>
</dbReference>
<reference evidence="1 2" key="1">
    <citation type="submission" date="2018-02" db="EMBL/GenBank/DDBJ databases">
        <authorList>
            <person name="Cohen D.B."/>
            <person name="Kent A.D."/>
        </authorList>
    </citation>
    <scope>NUCLEOTIDE SEQUENCE [LARGE SCALE GENOMIC DNA]</scope>
    <source>
        <strain evidence="1">1</strain>
    </source>
</reference>
<organism evidence="1 2">
    <name type="scientific">Micropruina glycogenica</name>
    <dbReference type="NCBI Taxonomy" id="75385"/>
    <lineage>
        <taxon>Bacteria</taxon>
        <taxon>Bacillati</taxon>
        <taxon>Actinomycetota</taxon>
        <taxon>Actinomycetes</taxon>
        <taxon>Propionibacteriales</taxon>
        <taxon>Nocardioidaceae</taxon>
        <taxon>Micropruina</taxon>
    </lineage>
</organism>
<dbReference type="RefSeq" id="WP_105184976.1">
    <property type="nucleotide sequence ID" value="NZ_BAAAGO010000041.1"/>
</dbReference>
<dbReference type="EMBL" id="LT985188">
    <property type="protein sequence ID" value="SPD85835.1"/>
    <property type="molecule type" value="Genomic_DNA"/>
</dbReference>